<evidence type="ECO:0000256" key="5">
    <source>
        <dbReference type="ARBA" id="ARBA00023136"/>
    </source>
</evidence>
<evidence type="ECO:0000256" key="3">
    <source>
        <dbReference type="ARBA" id="ARBA00022692"/>
    </source>
</evidence>
<keyword evidence="5 6" id="KW-0472">Membrane</keyword>
<dbReference type="RefSeq" id="WP_290021363.1">
    <property type="nucleotide sequence ID" value="NZ_JAOPLM010000001.1"/>
</dbReference>
<evidence type="ECO:0000313" key="7">
    <source>
        <dbReference type="EMBL" id="MDM5139161.1"/>
    </source>
</evidence>
<feature type="transmembrane region" description="Helical" evidence="6">
    <location>
        <begin position="50"/>
        <end position="68"/>
    </location>
</feature>
<dbReference type="AlphaFoldDB" id="A0AAW7HZA7"/>
<dbReference type="EMBL" id="JAOPLV010000001">
    <property type="protein sequence ID" value="MDM5139161.1"/>
    <property type="molecule type" value="Genomic_DNA"/>
</dbReference>
<name>A0AAW7HZA7_9GAMM</name>
<comment type="subcellular location">
    <subcellularLocation>
        <location evidence="1">Membrane</location>
        <topology evidence="1">Multi-pass membrane protein</topology>
    </subcellularLocation>
</comment>
<proteinExistence type="inferred from homology"/>
<dbReference type="InterPro" id="IPR006696">
    <property type="entry name" value="DUF423"/>
</dbReference>
<comment type="caution">
    <text evidence="7">The sequence shown here is derived from an EMBL/GenBank/DDBJ whole genome shotgun (WGS) entry which is preliminary data.</text>
</comment>
<dbReference type="GO" id="GO:0005886">
    <property type="term" value="C:plasma membrane"/>
    <property type="evidence" value="ECO:0007669"/>
    <property type="project" value="TreeGrafter"/>
</dbReference>
<dbReference type="PANTHER" id="PTHR43461:SF1">
    <property type="entry name" value="TRANSMEMBRANE PROTEIN 256"/>
    <property type="match status" value="1"/>
</dbReference>
<evidence type="ECO:0000256" key="4">
    <source>
        <dbReference type="ARBA" id="ARBA00022989"/>
    </source>
</evidence>
<evidence type="ECO:0000256" key="2">
    <source>
        <dbReference type="ARBA" id="ARBA00009694"/>
    </source>
</evidence>
<feature type="transmembrane region" description="Helical" evidence="6">
    <location>
        <begin position="12"/>
        <end position="30"/>
    </location>
</feature>
<sequence length="132" mass="13836">MQIQREFQRHWLVLAGLFGLTATLLGAYGAHGLAASGITPSLLAAFNTAVQYQFFHALALLVLGWCGVRSKVITFAGFAFVLGILGFSGSIYAMALLGSKGLGLITPAGGLCFMLGWAALIWAGCRLGGKNE</sequence>
<gene>
    <name evidence="7" type="ORF">OB959_05005</name>
</gene>
<dbReference type="Pfam" id="PF04241">
    <property type="entry name" value="DUF423"/>
    <property type="match status" value="1"/>
</dbReference>
<feature type="transmembrane region" description="Helical" evidence="6">
    <location>
        <begin position="104"/>
        <end position="125"/>
    </location>
</feature>
<evidence type="ECO:0000313" key="8">
    <source>
        <dbReference type="Proteomes" id="UP001168216"/>
    </source>
</evidence>
<comment type="similarity">
    <text evidence="2">Belongs to the UPF0382 family.</text>
</comment>
<evidence type="ECO:0000256" key="1">
    <source>
        <dbReference type="ARBA" id="ARBA00004141"/>
    </source>
</evidence>
<accession>A0AAW7HZA7</accession>
<dbReference type="PANTHER" id="PTHR43461">
    <property type="entry name" value="TRANSMEMBRANE PROTEIN 256"/>
    <property type="match status" value="1"/>
</dbReference>
<evidence type="ECO:0000256" key="6">
    <source>
        <dbReference type="SAM" id="Phobius"/>
    </source>
</evidence>
<dbReference type="Proteomes" id="UP001168216">
    <property type="component" value="Unassembled WGS sequence"/>
</dbReference>
<organism evidence="7 8">
    <name type="scientific">Aeromonas bestiarum</name>
    <dbReference type="NCBI Taxonomy" id="105751"/>
    <lineage>
        <taxon>Bacteria</taxon>
        <taxon>Pseudomonadati</taxon>
        <taxon>Pseudomonadota</taxon>
        <taxon>Gammaproteobacteria</taxon>
        <taxon>Aeromonadales</taxon>
        <taxon>Aeromonadaceae</taxon>
        <taxon>Aeromonas</taxon>
    </lineage>
</organism>
<reference evidence="7" key="1">
    <citation type="submission" date="2023-08" db="EMBL/GenBank/DDBJ databases">
        <title>WGS of Aeromonas isolates.</title>
        <authorList>
            <person name="Lee H."/>
        </authorList>
    </citation>
    <scope>NUCLEOTIDE SEQUENCE</scope>
    <source>
        <strain evidence="7">SL22</strain>
    </source>
</reference>
<keyword evidence="4 6" id="KW-1133">Transmembrane helix</keyword>
<feature type="transmembrane region" description="Helical" evidence="6">
    <location>
        <begin position="75"/>
        <end position="98"/>
    </location>
</feature>
<keyword evidence="3 6" id="KW-0812">Transmembrane</keyword>
<protein>
    <submittedName>
        <fullName evidence="7">DUF423 domain-containing protein</fullName>
    </submittedName>
</protein>